<keyword evidence="5" id="KW-1185">Reference proteome</keyword>
<reference evidence="5" key="1">
    <citation type="journal article" date="2019" name="Int. J. Syst. Evol. Microbiol.">
        <title>The Global Catalogue of Microorganisms (GCM) 10K type strain sequencing project: providing services to taxonomists for standard genome sequencing and annotation.</title>
        <authorList>
            <consortium name="The Broad Institute Genomics Platform"/>
            <consortium name="The Broad Institute Genome Sequencing Center for Infectious Disease"/>
            <person name="Wu L."/>
            <person name="Ma J."/>
        </authorList>
    </citation>
    <scope>NUCLEOTIDE SEQUENCE [LARGE SCALE GENOMIC DNA]</scope>
    <source>
        <strain evidence="5">JCM 10083</strain>
    </source>
</reference>
<proteinExistence type="predicted"/>
<dbReference type="EMBL" id="JBHTEE010000001">
    <property type="protein sequence ID" value="MFC7605524.1"/>
    <property type="molecule type" value="Genomic_DNA"/>
</dbReference>
<feature type="domain" description="Histidine kinase/HSP90-like ATPase" evidence="3">
    <location>
        <begin position="159"/>
        <end position="279"/>
    </location>
</feature>
<dbReference type="InterPro" id="IPR050267">
    <property type="entry name" value="Anti-sigma-factor_SerPK"/>
</dbReference>
<keyword evidence="4" id="KW-0547">Nucleotide-binding</keyword>
<dbReference type="Pfam" id="PF13581">
    <property type="entry name" value="HATPase_c_2"/>
    <property type="match status" value="1"/>
</dbReference>
<feature type="region of interest" description="Disordered" evidence="2">
    <location>
        <begin position="78"/>
        <end position="101"/>
    </location>
</feature>
<dbReference type="Proteomes" id="UP001596514">
    <property type="component" value="Unassembled WGS sequence"/>
</dbReference>
<keyword evidence="1" id="KW-0723">Serine/threonine-protein kinase</keyword>
<dbReference type="PANTHER" id="PTHR35526">
    <property type="entry name" value="ANTI-SIGMA-F FACTOR RSBW-RELATED"/>
    <property type="match status" value="1"/>
</dbReference>
<evidence type="ECO:0000256" key="2">
    <source>
        <dbReference type="SAM" id="MobiDB-lite"/>
    </source>
</evidence>
<dbReference type="Gene3D" id="3.30.565.10">
    <property type="entry name" value="Histidine kinase-like ATPase, C-terminal domain"/>
    <property type="match status" value="1"/>
</dbReference>
<evidence type="ECO:0000259" key="3">
    <source>
        <dbReference type="Pfam" id="PF13581"/>
    </source>
</evidence>
<keyword evidence="1" id="KW-0808">Transferase</keyword>
<gene>
    <name evidence="4" type="ORF">ACFQVD_36030</name>
</gene>
<dbReference type="CDD" id="cd16936">
    <property type="entry name" value="HATPase_RsbW-like"/>
    <property type="match status" value="1"/>
</dbReference>
<dbReference type="InterPro" id="IPR003594">
    <property type="entry name" value="HATPase_dom"/>
</dbReference>
<dbReference type="RefSeq" id="WP_386368773.1">
    <property type="nucleotide sequence ID" value="NZ_JBHTEE010000001.1"/>
</dbReference>
<name>A0ABW2TAM7_9ACTN</name>
<organism evidence="4 5">
    <name type="scientific">Streptosporangium amethystogenes subsp. fukuiense</name>
    <dbReference type="NCBI Taxonomy" id="698418"/>
    <lineage>
        <taxon>Bacteria</taxon>
        <taxon>Bacillati</taxon>
        <taxon>Actinomycetota</taxon>
        <taxon>Actinomycetes</taxon>
        <taxon>Streptosporangiales</taxon>
        <taxon>Streptosporangiaceae</taxon>
        <taxon>Streptosporangium</taxon>
    </lineage>
</organism>
<keyword evidence="4" id="KW-0067">ATP-binding</keyword>
<protein>
    <submittedName>
        <fullName evidence="4">ATP-binding protein</fullName>
    </submittedName>
</protein>
<evidence type="ECO:0000313" key="5">
    <source>
        <dbReference type="Proteomes" id="UP001596514"/>
    </source>
</evidence>
<dbReference type="InterPro" id="IPR036890">
    <property type="entry name" value="HATPase_C_sf"/>
</dbReference>
<keyword evidence="1" id="KW-0418">Kinase</keyword>
<dbReference type="GO" id="GO:0005524">
    <property type="term" value="F:ATP binding"/>
    <property type="evidence" value="ECO:0007669"/>
    <property type="project" value="UniProtKB-KW"/>
</dbReference>
<dbReference type="PANTHER" id="PTHR35526:SF3">
    <property type="entry name" value="ANTI-SIGMA-F FACTOR RSBW"/>
    <property type="match status" value="1"/>
</dbReference>
<feature type="compositionally biased region" description="Polar residues" evidence="2">
    <location>
        <begin position="79"/>
        <end position="100"/>
    </location>
</feature>
<accession>A0ABW2TAM7</accession>
<evidence type="ECO:0000256" key="1">
    <source>
        <dbReference type="ARBA" id="ARBA00022527"/>
    </source>
</evidence>
<sequence>MSTPLVESENLRHEPGEDLQALRTLTLRFPDWRPWYGHATGRWWALSPARYRQRVGLIEADTPAELAARMQHIEDFALNPTTGQPSRCRTPKTPTGTTRSPAREVAGMTVRLLSVLVGVLADRFRTSTGPAAALWSPHLGRIPGWSATPNHTPVISQRFPATTDQVRGARTFVADILGDDHPLRDDAMLLTSELATNAVEHSTRPTGITPGDRPPEFVVTVAFTPHGVIVTVQDPGSTRIPRVRNSDLDATGGRGLLLVNDLATRWGFHRDPTGTVLWFELT</sequence>
<evidence type="ECO:0000313" key="4">
    <source>
        <dbReference type="EMBL" id="MFC7605524.1"/>
    </source>
</evidence>
<dbReference type="SUPFAM" id="SSF55874">
    <property type="entry name" value="ATPase domain of HSP90 chaperone/DNA topoisomerase II/histidine kinase"/>
    <property type="match status" value="1"/>
</dbReference>
<comment type="caution">
    <text evidence="4">The sequence shown here is derived from an EMBL/GenBank/DDBJ whole genome shotgun (WGS) entry which is preliminary data.</text>
</comment>